<reference evidence="1 2" key="1">
    <citation type="submission" date="2019-05" db="EMBL/GenBank/DDBJ databases">
        <title>Another draft genome of Portunus trituberculatus and its Hox gene families provides insights of decapod evolution.</title>
        <authorList>
            <person name="Jeong J.-H."/>
            <person name="Song I."/>
            <person name="Kim S."/>
            <person name="Choi T."/>
            <person name="Kim D."/>
            <person name="Ryu S."/>
            <person name="Kim W."/>
        </authorList>
    </citation>
    <scope>NUCLEOTIDE SEQUENCE [LARGE SCALE GENOMIC DNA]</scope>
    <source>
        <tissue evidence="1">Muscle</tissue>
    </source>
</reference>
<name>A0A5B7DRA8_PORTR</name>
<protein>
    <submittedName>
        <fullName evidence="1">Uncharacterized protein</fullName>
    </submittedName>
</protein>
<comment type="caution">
    <text evidence="1">The sequence shown here is derived from an EMBL/GenBank/DDBJ whole genome shotgun (WGS) entry which is preliminary data.</text>
</comment>
<accession>A0A5B7DRA8</accession>
<keyword evidence="2" id="KW-1185">Reference proteome</keyword>
<sequence>MPPTLYPKSSFGICGNGTFDMSHSCGFSDERIQQLLAEETVDLIGEITFTEGYEPVTADLAWLAEVKEH</sequence>
<evidence type="ECO:0000313" key="1">
    <source>
        <dbReference type="EMBL" id="MPC23775.1"/>
    </source>
</evidence>
<dbReference type="AlphaFoldDB" id="A0A5B7DRA8"/>
<proteinExistence type="predicted"/>
<organism evidence="1 2">
    <name type="scientific">Portunus trituberculatus</name>
    <name type="common">Swimming crab</name>
    <name type="synonym">Neptunus trituberculatus</name>
    <dbReference type="NCBI Taxonomy" id="210409"/>
    <lineage>
        <taxon>Eukaryota</taxon>
        <taxon>Metazoa</taxon>
        <taxon>Ecdysozoa</taxon>
        <taxon>Arthropoda</taxon>
        <taxon>Crustacea</taxon>
        <taxon>Multicrustacea</taxon>
        <taxon>Malacostraca</taxon>
        <taxon>Eumalacostraca</taxon>
        <taxon>Eucarida</taxon>
        <taxon>Decapoda</taxon>
        <taxon>Pleocyemata</taxon>
        <taxon>Brachyura</taxon>
        <taxon>Eubrachyura</taxon>
        <taxon>Portunoidea</taxon>
        <taxon>Portunidae</taxon>
        <taxon>Portuninae</taxon>
        <taxon>Portunus</taxon>
    </lineage>
</organism>
<gene>
    <name evidence="1" type="ORF">E2C01_016837</name>
</gene>
<dbReference type="EMBL" id="VSRR010001250">
    <property type="protein sequence ID" value="MPC23775.1"/>
    <property type="molecule type" value="Genomic_DNA"/>
</dbReference>
<dbReference type="Proteomes" id="UP000324222">
    <property type="component" value="Unassembled WGS sequence"/>
</dbReference>
<evidence type="ECO:0000313" key="2">
    <source>
        <dbReference type="Proteomes" id="UP000324222"/>
    </source>
</evidence>